<evidence type="ECO:0000259" key="3">
    <source>
        <dbReference type="PROSITE" id="PS51295"/>
    </source>
</evidence>
<dbReference type="GO" id="GO:0003723">
    <property type="term" value="F:RNA binding"/>
    <property type="evidence" value="ECO:0007669"/>
    <property type="project" value="UniProtKB-UniRule"/>
</dbReference>
<dbReference type="Proteomes" id="UP000824165">
    <property type="component" value="Unassembled WGS sequence"/>
</dbReference>
<comment type="caution">
    <text evidence="4">The sequence shown here is derived from an EMBL/GenBank/DDBJ whole genome shotgun (WGS) entry which is preliminary data.</text>
</comment>
<protein>
    <submittedName>
        <fullName evidence="4">YhbY family RNA-binding protein</fullName>
    </submittedName>
</protein>
<dbReference type="Pfam" id="PF01985">
    <property type="entry name" value="CRS1_YhbY"/>
    <property type="match status" value="1"/>
</dbReference>
<reference evidence="4" key="1">
    <citation type="submission" date="2020-10" db="EMBL/GenBank/DDBJ databases">
        <authorList>
            <person name="Gilroy R."/>
        </authorList>
    </citation>
    <scope>NUCLEOTIDE SEQUENCE</scope>
    <source>
        <strain evidence="4">CHK181-108</strain>
    </source>
</reference>
<accession>A0A9D1H3I7</accession>
<dbReference type="SMART" id="SM01103">
    <property type="entry name" value="CRS1_YhbY"/>
    <property type="match status" value="1"/>
</dbReference>
<sequence>MITSKQRAWLRKAGHTLEPVFIIGKDGVTEQSLRALEDVLEKRELIKVKILETALLDTKETCNSVAAALDAEPVQAIGSRFILYRQARKEKNRKLELPKK</sequence>
<feature type="domain" description="CRM" evidence="3">
    <location>
        <begin position="1"/>
        <end position="96"/>
    </location>
</feature>
<dbReference type="Gene3D" id="3.30.110.60">
    <property type="entry name" value="YhbY-like"/>
    <property type="match status" value="1"/>
</dbReference>
<dbReference type="EMBL" id="DVLU01000011">
    <property type="protein sequence ID" value="HIT84549.1"/>
    <property type="molecule type" value="Genomic_DNA"/>
</dbReference>
<evidence type="ECO:0000313" key="4">
    <source>
        <dbReference type="EMBL" id="HIT84549.1"/>
    </source>
</evidence>
<dbReference type="AlphaFoldDB" id="A0A9D1H3I7"/>
<reference evidence="4" key="2">
    <citation type="journal article" date="2021" name="PeerJ">
        <title>Extensive microbial diversity within the chicken gut microbiome revealed by metagenomics and culture.</title>
        <authorList>
            <person name="Gilroy R."/>
            <person name="Ravi A."/>
            <person name="Getino M."/>
            <person name="Pursley I."/>
            <person name="Horton D.L."/>
            <person name="Alikhan N.F."/>
            <person name="Baker D."/>
            <person name="Gharbi K."/>
            <person name="Hall N."/>
            <person name="Watson M."/>
            <person name="Adriaenssens E.M."/>
            <person name="Foster-Nyarko E."/>
            <person name="Jarju S."/>
            <person name="Secka A."/>
            <person name="Antonio M."/>
            <person name="Oren A."/>
            <person name="Chaudhuri R.R."/>
            <person name="La Ragione R."/>
            <person name="Hildebrand F."/>
            <person name="Pallen M.J."/>
        </authorList>
    </citation>
    <scope>NUCLEOTIDE SEQUENCE</scope>
    <source>
        <strain evidence="4">CHK181-108</strain>
    </source>
</reference>
<keyword evidence="1 2" id="KW-0694">RNA-binding</keyword>
<name>A0A9D1H3I7_9FIRM</name>
<dbReference type="PANTHER" id="PTHR40065">
    <property type="entry name" value="RNA-BINDING PROTEIN YHBY"/>
    <property type="match status" value="1"/>
</dbReference>
<dbReference type="InterPro" id="IPR035920">
    <property type="entry name" value="YhbY-like_sf"/>
</dbReference>
<evidence type="ECO:0000256" key="2">
    <source>
        <dbReference type="PROSITE-ProRule" id="PRU00626"/>
    </source>
</evidence>
<dbReference type="SUPFAM" id="SSF75471">
    <property type="entry name" value="YhbY-like"/>
    <property type="match status" value="1"/>
</dbReference>
<evidence type="ECO:0000256" key="1">
    <source>
        <dbReference type="ARBA" id="ARBA00022884"/>
    </source>
</evidence>
<dbReference type="PANTHER" id="PTHR40065:SF3">
    <property type="entry name" value="RNA-BINDING PROTEIN YHBY"/>
    <property type="match status" value="1"/>
</dbReference>
<evidence type="ECO:0000313" key="5">
    <source>
        <dbReference type="Proteomes" id="UP000824165"/>
    </source>
</evidence>
<dbReference type="PROSITE" id="PS51295">
    <property type="entry name" value="CRM"/>
    <property type="match status" value="1"/>
</dbReference>
<dbReference type="InterPro" id="IPR001890">
    <property type="entry name" value="RNA-binding_CRM"/>
</dbReference>
<gene>
    <name evidence="4" type="ORF">IAA60_01455</name>
</gene>
<proteinExistence type="predicted"/>
<organism evidence="4 5">
    <name type="scientific">Candidatus Ornithomonoglobus intestinigallinarum</name>
    <dbReference type="NCBI Taxonomy" id="2840894"/>
    <lineage>
        <taxon>Bacteria</taxon>
        <taxon>Bacillati</taxon>
        <taxon>Bacillota</taxon>
        <taxon>Clostridia</taxon>
        <taxon>Candidatus Ornithomonoglobus</taxon>
    </lineage>
</organism>
<dbReference type="InterPro" id="IPR051925">
    <property type="entry name" value="RNA-binding_domain"/>
</dbReference>